<feature type="domain" description="WSC" evidence="3">
    <location>
        <begin position="391"/>
        <end position="487"/>
    </location>
</feature>
<evidence type="ECO:0000256" key="1">
    <source>
        <dbReference type="SAM" id="Phobius"/>
    </source>
</evidence>
<evidence type="ECO:0000313" key="5">
    <source>
        <dbReference type="Proteomes" id="UP001492380"/>
    </source>
</evidence>
<dbReference type="Proteomes" id="UP001492380">
    <property type="component" value="Unassembled WGS sequence"/>
</dbReference>
<evidence type="ECO:0000256" key="2">
    <source>
        <dbReference type="SAM" id="SignalP"/>
    </source>
</evidence>
<proteinExistence type="predicted"/>
<dbReference type="PROSITE" id="PS51212">
    <property type="entry name" value="WSC"/>
    <property type="match status" value="1"/>
</dbReference>
<keyword evidence="1" id="KW-0812">Transmembrane</keyword>
<feature type="signal peptide" evidence="2">
    <location>
        <begin position="1"/>
        <end position="23"/>
    </location>
</feature>
<keyword evidence="2" id="KW-0732">Signal</keyword>
<dbReference type="PANTHER" id="PTHR43662:SF12">
    <property type="entry name" value="DUF1996 DOMAIN-CONTAINING PROTEIN-RELATED"/>
    <property type="match status" value="1"/>
</dbReference>
<evidence type="ECO:0000313" key="4">
    <source>
        <dbReference type="EMBL" id="KAK8232216.1"/>
    </source>
</evidence>
<comment type="caution">
    <text evidence="4">The sequence shown here is derived from an EMBL/GenBank/DDBJ whole genome shotgun (WGS) entry which is preliminary data.</text>
</comment>
<dbReference type="Pfam" id="PF09362">
    <property type="entry name" value="DUF1996"/>
    <property type="match status" value="1"/>
</dbReference>
<sequence length="660" mass="71957">MHLDCLSGIIAVLVAFFTSTATARWAVNCQAVLRDRIDPVHHPGELANAFNLFAGSNAVNETVTYDELRRSTCSSCSTTGDMSLYWTSQLFFFDGNNYMFVPDNSITVHYDQSCPAVHKSNTTALPFPEGFQMSAGHISKRHPASDVPDGAIRFECHDKKAPNGVRSTTATLPQEFCPDGLSAKIGFPSCWDGKTISSTDGSHVAYPVNGACASSHPKRLVSMWYEILYDLKSFKGKLGVDGRSNLVFAQKGLIGYDNDPTGYGFQGVFMNGWDTGLLQRAILNCNDQSNSANNTCSRVLKQVVRSSDFVSCAGTQHAPEAITAPASPTPTPSSLPSIPSQIATPGFQTTSLATRYTSNKPTASTLVISTSSASSVTARPSSDPAESQEGHWELLGCGADYVSNRTWTDAWVDSGVSQLTCTTRCSSIGMPWAGLENGNECFCSHTAPSNDRLPRAGVEGHCDSMPCEGDVDEPCGGDPTKDKYVLSMYYWCKTGDQDCSAPGLSKRDVEHSKRATVDLHPEFASFEEVSKEFPAIIERVTLTTGDFIGIKVCTPSTSPHQAPHCILIESYHAQFLGDKFLQWARETEGIEWHEYGTLWEQVKPLHDHHKLSNIGKLQLGLWVILSIVPFFVGAFAFLLGLFVGETYAYNPPNVFVMEQE</sequence>
<gene>
    <name evidence="4" type="ORF">HDK90DRAFT_489496</name>
</gene>
<keyword evidence="5" id="KW-1185">Reference proteome</keyword>
<dbReference type="Pfam" id="PF01822">
    <property type="entry name" value="WSC"/>
    <property type="match status" value="1"/>
</dbReference>
<dbReference type="SMART" id="SM00321">
    <property type="entry name" value="WSC"/>
    <property type="match status" value="1"/>
</dbReference>
<evidence type="ECO:0000259" key="3">
    <source>
        <dbReference type="PROSITE" id="PS51212"/>
    </source>
</evidence>
<feature type="transmembrane region" description="Helical" evidence="1">
    <location>
        <begin position="619"/>
        <end position="643"/>
    </location>
</feature>
<dbReference type="InterPro" id="IPR018535">
    <property type="entry name" value="DUF1996"/>
</dbReference>
<reference evidence="4 5" key="1">
    <citation type="submission" date="2024-04" db="EMBL/GenBank/DDBJ databases">
        <title>Phyllosticta paracitricarpa is synonymous to the EU quarantine fungus P. citricarpa based on phylogenomic analyses.</title>
        <authorList>
            <consortium name="Lawrence Berkeley National Laboratory"/>
            <person name="Van Ingen-Buijs V.A."/>
            <person name="Van Westerhoven A.C."/>
            <person name="Haridas S."/>
            <person name="Skiadas P."/>
            <person name="Martin F."/>
            <person name="Groenewald J.Z."/>
            <person name="Crous P.W."/>
            <person name="Seidl M.F."/>
        </authorList>
    </citation>
    <scope>NUCLEOTIDE SEQUENCE [LARGE SCALE GENOMIC DNA]</scope>
    <source>
        <strain evidence="4 5">CBS 123374</strain>
    </source>
</reference>
<name>A0ABR1YLP8_9PEZI</name>
<organism evidence="4 5">
    <name type="scientific">Phyllosticta capitalensis</name>
    <dbReference type="NCBI Taxonomy" id="121624"/>
    <lineage>
        <taxon>Eukaryota</taxon>
        <taxon>Fungi</taxon>
        <taxon>Dikarya</taxon>
        <taxon>Ascomycota</taxon>
        <taxon>Pezizomycotina</taxon>
        <taxon>Dothideomycetes</taxon>
        <taxon>Dothideomycetes incertae sedis</taxon>
        <taxon>Botryosphaeriales</taxon>
        <taxon>Phyllostictaceae</taxon>
        <taxon>Phyllosticta</taxon>
    </lineage>
</organism>
<protein>
    <recommendedName>
        <fullName evidence="3">WSC domain-containing protein</fullName>
    </recommendedName>
</protein>
<dbReference type="PANTHER" id="PTHR43662">
    <property type="match status" value="1"/>
</dbReference>
<feature type="chain" id="PRO_5045870049" description="WSC domain-containing protein" evidence="2">
    <location>
        <begin position="24"/>
        <end position="660"/>
    </location>
</feature>
<accession>A0ABR1YLP8</accession>
<keyword evidence="1" id="KW-0472">Membrane</keyword>
<keyword evidence="1" id="KW-1133">Transmembrane helix</keyword>
<dbReference type="EMBL" id="JBBWRZ010000007">
    <property type="protein sequence ID" value="KAK8232216.1"/>
    <property type="molecule type" value="Genomic_DNA"/>
</dbReference>
<dbReference type="InterPro" id="IPR002889">
    <property type="entry name" value="WSC_carb-bd"/>
</dbReference>